<dbReference type="AlphaFoldDB" id="A0A261VMT7"/>
<feature type="domain" description="ABC transporter" evidence="6">
    <location>
        <begin position="5"/>
        <end position="253"/>
    </location>
</feature>
<dbReference type="InterPro" id="IPR027417">
    <property type="entry name" value="P-loop_NTPase"/>
</dbReference>
<keyword evidence="3" id="KW-1003">Cell membrane</keyword>
<dbReference type="NCBIfam" id="TIGR01727">
    <property type="entry name" value="oligo_HPY"/>
    <property type="match status" value="1"/>
</dbReference>
<dbReference type="FunFam" id="3.40.50.300:FF:000016">
    <property type="entry name" value="Oligopeptide ABC transporter ATP-binding component"/>
    <property type="match status" value="1"/>
</dbReference>
<comment type="caution">
    <text evidence="7">The sequence shown here is derived from an EMBL/GenBank/DDBJ whole genome shotgun (WGS) entry which is preliminary data.</text>
</comment>
<keyword evidence="8" id="KW-1185">Reference proteome</keyword>
<evidence type="ECO:0000256" key="5">
    <source>
        <dbReference type="ARBA" id="ARBA00022840"/>
    </source>
</evidence>
<dbReference type="Proteomes" id="UP000216429">
    <property type="component" value="Unassembled WGS sequence"/>
</dbReference>
<dbReference type="CDD" id="cd03257">
    <property type="entry name" value="ABC_NikE_OppD_transporters"/>
    <property type="match status" value="1"/>
</dbReference>
<accession>A0A261VMT7</accession>
<evidence type="ECO:0000256" key="3">
    <source>
        <dbReference type="ARBA" id="ARBA00022475"/>
    </source>
</evidence>
<dbReference type="Pfam" id="PF00005">
    <property type="entry name" value="ABC_tran"/>
    <property type="match status" value="1"/>
</dbReference>
<dbReference type="EMBL" id="NEVU01000002">
    <property type="protein sequence ID" value="OZI74802.1"/>
    <property type="molecule type" value="Genomic_DNA"/>
</dbReference>
<dbReference type="GO" id="GO:0015833">
    <property type="term" value="P:peptide transport"/>
    <property type="evidence" value="ECO:0007669"/>
    <property type="project" value="InterPro"/>
</dbReference>
<dbReference type="InterPro" id="IPR003439">
    <property type="entry name" value="ABC_transporter-like_ATP-bd"/>
</dbReference>
<dbReference type="Pfam" id="PF08352">
    <property type="entry name" value="oligo_HPY"/>
    <property type="match status" value="1"/>
</dbReference>
<dbReference type="GO" id="GO:0016887">
    <property type="term" value="F:ATP hydrolysis activity"/>
    <property type="evidence" value="ECO:0007669"/>
    <property type="project" value="InterPro"/>
</dbReference>
<dbReference type="SMART" id="SM00382">
    <property type="entry name" value="AAA"/>
    <property type="match status" value="1"/>
</dbReference>
<sequence length="324" mass="35663">MSEIVRVRGLTRDFKLGRAAGNAVLRAVNDVNFDIGLGETLGLVGESGSGKSTIGRMMIGLLAPSQGEICLFGESITGLDGKKKLERVRRRLQFVFQDPYSSLNPRMRVGDAVAEPIDIALKLGSRERQERIAELFEMVGLPPSFASRFPHEFSGGQRQRIVIARALALNPEFVVCDEAVASLDVSMQAQIVNLLMDLQEKLGLSYLFIAHDLAVVRAIAQRVAVLYAGEVVEVGKREGLYSRPRHPYTQALLKAVPRPEVGRPRPPPIKGELLSVLNRPKGCSLSPRCAYATGRCHEEKPQLRDVEPGWMVACHHHETIEGRG</sequence>
<keyword evidence="2" id="KW-0813">Transport</keyword>
<evidence type="ECO:0000259" key="6">
    <source>
        <dbReference type="PROSITE" id="PS50893"/>
    </source>
</evidence>
<dbReference type="InterPro" id="IPR050319">
    <property type="entry name" value="ABC_transp_ATP-bind"/>
</dbReference>
<dbReference type="PROSITE" id="PS00211">
    <property type="entry name" value="ABC_TRANSPORTER_1"/>
    <property type="match status" value="1"/>
</dbReference>
<evidence type="ECO:0000256" key="4">
    <source>
        <dbReference type="ARBA" id="ARBA00022741"/>
    </source>
</evidence>
<keyword evidence="5" id="KW-0067">ATP-binding</keyword>
<keyword evidence="3" id="KW-0472">Membrane</keyword>
<dbReference type="InterPro" id="IPR017871">
    <property type="entry name" value="ABC_transporter-like_CS"/>
</dbReference>
<gene>
    <name evidence="7" type="ORF">CAL22_10160</name>
</gene>
<proteinExistence type="inferred from homology"/>
<dbReference type="GO" id="GO:0055085">
    <property type="term" value="P:transmembrane transport"/>
    <property type="evidence" value="ECO:0007669"/>
    <property type="project" value="UniProtKB-ARBA"/>
</dbReference>
<comment type="similarity">
    <text evidence="1">Belongs to the ABC transporter superfamily.</text>
</comment>
<name>A0A261VMT7_9BORD</name>
<evidence type="ECO:0000313" key="8">
    <source>
        <dbReference type="Proteomes" id="UP000216429"/>
    </source>
</evidence>
<organism evidence="7 8">
    <name type="scientific">Bordetella genomosp. 12</name>
    <dbReference type="NCBI Taxonomy" id="463035"/>
    <lineage>
        <taxon>Bacteria</taxon>
        <taxon>Pseudomonadati</taxon>
        <taxon>Pseudomonadota</taxon>
        <taxon>Betaproteobacteria</taxon>
        <taxon>Burkholderiales</taxon>
        <taxon>Alcaligenaceae</taxon>
        <taxon>Bordetella</taxon>
    </lineage>
</organism>
<evidence type="ECO:0000313" key="7">
    <source>
        <dbReference type="EMBL" id="OZI74802.1"/>
    </source>
</evidence>
<dbReference type="RefSeq" id="WP_094812773.1">
    <property type="nucleotide sequence ID" value="NZ_NEVU01000002.1"/>
</dbReference>
<keyword evidence="4" id="KW-0547">Nucleotide-binding</keyword>
<evidence type="ECO:0000256" key="1">
    <source>
        <dbReference type="ARBA" id="ARBA00005417"/>
    </source>
</evidence>
<dbReference type="SUPFAM" id="SSF52540">
    <property type="entry name" value="P-loop containing nucleoside triphosphate hydrolases"/>
    <property type="match status" value="1"/>
</dbReference>
<protein>
    <recommendedName>
        <fullName evidence="6">ABC transporter domain-containing protein</fullName>
    </recommendedName>
</protein>
<reference evidence="8" key="1">
    <citation type="submission" date="2017-05" db="EMBL/GenBank/DDBJ databases">
        <title>Complete and WGS of Bordetella genogroups.</title>
        <authorList>
            <person name="Spilker T."/>
            <person name="Lipuma J."/>
        </authorList>
    </citation>
    <scope>NUCLEOTIDE SEQUENCE [LARGE SCALE GENOMIC DNA]</scope>
    <source>
        <strain evidence="8">AU6712</strain>
    </source>
</reference>
<dbReference type="Gene3D" id="3.40.50.300">
    <property type="entry name" value="P-loop containing nucleotide triphosphate hydrolases"/>
    <property type="match status" value="1"/>
</dbReference>
<dbReference type="PANTHER" id="PTHR43776:SF7">
    <property type="entry name" value="D,D-DIPEPTIDE TRANSPORT ATP-BINDING PROTEIN DDPF-RELATED"/>
    <property type="match status" value="1"/>
</dbReference>
<dbReference type="GO" id="GO:0005524">
    <property type="term" value="F:ATP binding"/>
    <property type="evidence" value="ECO:0007669"/>
    <property type="project" value="UniProtKB-KW"/>
</dbReference>
<dbReference type="OrthoDB" id="9802772at2"/>
<evidence type="ECO:0000256" key="2">
    <source>
        <dbReference type="ARBA" id="ARBA00022448"/>
    </source>
</evidence>
<dbReference type="InterPro" id="IPR003593">
    <property type="entry name" value="AAA+_ATPase"/>
</dbReference>
<dbReference type="PROSITE" id="PS50893">
    <property type="entry name" value="ABC_TRANSPORTER_2"/>
    <property type="match status" value="1"/>
</dbReference>
<dbReference type="PANTHER" id="PTHR43776">
    <property type="entry name" value="TRANSPORT ATP-BINDING PROTEIN"/>
    <property type="match status" value="1"/>
</dbReference>
<dbReference type="InterPro" id="IPR013563">
    <property type="entry name" value="Oligopep_ABC_C"/>
</dbReference>